<feature type="binding site" evidence="17">
    <location>
        <position position="506"/>
    </location>
    <ligand>
        <name>L-glutamate</name>
        <dbReference type="ChEBI" id="CHEBI:29985"/>
    </ligand>
</feature>
<feature type="region of interest" description="Disordered" evidence="20">
    <location>
        <begin position="762"/>
        <end position="787"/>
    </location>
</feature>
<dbReference type="InterPro" id="IPR028082">
    <property type="entry name" value="Peripla_BP_I"/>
</dbReference>
<feature type="disulfide bond" evidence="19">
    <location>
        <begin position="561"/>
        <end position="615"/>
    </location>
</feature>
<evidence type="ECO:0000256" key="14">
    <source>
        <dbReference type="ARBA" id="ARBA00023286"/>
    </source>
</evidence>
<keyword evidence="19" id="KW-1015">Disulfide bond</keyword>
<keyword evidence="10 21" id="KW-0472">Membrane</keyword>
<evidence type="ECO:0000259" key="24">
    <source>
        <dbReference type="SMART" id="SM00918"/>
    </source>
</evidence>
<feature type="binding site" evidence="17">
    <location>
        <position position="505"/>
    </location>
    <ligand>
        <name>L-glutamate</name>
        <dbReference type="ChEBI" id="CHEBI:29985"/>
    </ligand>
</feature>
<evidence type="ECO:0000256" key="21">
    <source>
        <dbReference type="SAM" id="Phobius"/>
    </source>
</evidence>
<feature type="transmembrane region" description="Helical" evidence="21">
    <location>
        <begin position="416"/>
        <end position="435"/>
    </location>
</feature>
<dbReference type="InterPro" id="IPR001320">
    <property type="entry name" value="Iontro_rcpt_C"/>
</dbReference>
<evidence type="ECO:0000256" key="8">
    <source>
        <dbReference type="ARBA" id="ARBA00023018"/>
    </source>
</evidence>
<evidence type="ECO:0000256" key="2">
    <source>
        <dbReference type="ARBA" id="ARBA00022448"/>
    </source>
</evidence>
<dbReference type="SMART" id="SM00918">
    <property type="entry name" value="Lig_chan-Glu_bd"/>
    <property type="match status" value="1"/>
</dbReference>
<keyword evidence="3" id="KW-1003">Cell membrane</keyword>
<evidence type="ECO:0000256" key="7">
    <source>
        <dbReference type="ARBA" id="ARBA00022989"/>
    </source>
</evidence>
<evidence type="ECO:0000256" key="11">
    <source>
        <dbReference type="ARBA" id="ARBA00023170"/>
    </source>
</evidence>
<keyword evidence="7 21" id="KW-1133">Transmembrane helix</keyword>
<dbReference type="SMART" id="SM00079">
    <property type="entry name" value="PBPe"/>
    <property type="match status" value="1"/>
</dbReference>
<evidence type="ECO:0000256" key="1">
    <source>
        <dbReference type="ARBA" id="ARBA00004651"/>
    </source>
</evidence>
<evidence type="ECO:0000256" key="20">
    <source>
        <dbReference type="SAM" id="MobiDB-lite"/>
    </source>
</evidence>
<dbReference type="Gene3D" id="3.40.50.2300">
    <property type="match status" value="2"/>
</dbReference>
<dbReference type="FunFam" id="3.40.190.10:FF:000009">
    <property type="entry name" value="Putative glutamate receptor ionotropic NMDA 2B"/>
    <property type="match status" value="1"/>
</dbReference>
<gene>
    <name evidence="25" type="ORF">DGYR_LOCUS1669</name>
</gene>
<dbReference type="Proteomes" id="UP000549394">
    <property type="component" value="Unassembled WGS sequence"/>
</dbReference>
<keyword evidence="9" id="KW-0406">Ion transport</keyword>
<feature type="binding site" evidence="17">
    <location>
        <position position="337"/>
    </location>
    <ligand>
        <name>L-glutamate</name>
        <dbReference type="ChEBI" id="CHEBI:29985"/>
    </ligand>
</feature>
<keyword evidence="4 21" id="KW-0812">Transmembrane</keyword>
<keyword evidence="2" id="KW-0813">Transport</keyword>
<keyword evidence="8" id="KW-0770">Synapse</keyword>
<evidence type="ECO:0000313" key="26">
    <source>
        <dbReference type="Proteomes" id="UP000549394"/>
    </source>
</evidence>
<dbReference type="PANTHER" id="PTHR18966">
    <property type="entry name" value="IONOTROPIC GLUTAMATE RECEPTOR"/>
    <property type="match status" value="1"/>
</dbReference>
<dbReference type="InterPro" id="IPR001638">
    <property type="entry name" value="Solute-binding_3/MltF_N"/>
</dbReference>
<evidence type="ECO:0000256" key="4">
    <source>
        <dbReference type="ARBA" id="ARBA00022692"/>
    </source>
</evidence>
<keyword evidence="5" id="KW-0479">Metal-binding</keyword>
<evidence type="ECO:0000259" key="23">
    <source>
        <dbReference type="SMART" id="SM00079"/>
    </source>
</evidence>
<keyword evidence="15" id="KW-0407">Ion channel</keyword>
<dbReference type="OrthoDB" id="5984008at2759"/>
<dbReference type="EMBL" id="CAJFCJ010000002">
    <property type="protein sequence ID" value="CAD5112543.1"/>
    <property type="molecule type" value="Genomic_DNA"/>
</dbReference>
<comment type="caution">
    <text evidence="25">The sequence shown here is derived from an EMBL/GenBank/DDBJ whole genome shotgun (WGS) entry which is preliminary data.</text>
</comment>
<dbReference type="SUPFAM" id="SSF53822">
    <property type="entry name" value="Periplasmic binding protein-like I"/>
    <property type="match status" value="1"/>
</dbReference>
<organism evidence="25 26">
    <name type="scientific">Dimorphilus gyrociliatus</name>
    <dbReference type="NCBI Taxonomy" id="2664684"/>
    <lineage>
        <taxon>Eukaryota</taxon>
        <taxon>Metazoa</taxon>
        <taxon>Spiralia</taxon>
        <taxon>Lophotrochozoa</taxon>
        <taxon>Annelida</taxon>
        <taxon>Polychaeta</taxon>
        <taxon>Polychaeta incertae sedis</taxon>
        <taxon>Dinophilidae</taxon>
        <taxon>Dimorphilus</taxon>
    </lineage>
</organism>
<comment type="subcellular location">
    <subcellularLocation>
        <location evidence="1">Cell membrane</location>
        <topology evidence="1">Multi-pass membrane protein</topology>
    </subcellularLocation>
    <subcellularLocation>
        <location evidence="16">Postsynaptic cell membrane</location>
    </subcellularLocation>
</comment>
<feature type="site" description="Interaction with the cone snail toxin Con-ikot-ikot" evidence="18">
    <location>
        <position position="511"/>
    </location>
</feature>
<dbReference type="Pfam" id="PF01094">
    <property type="entry name" value="ANF_receptor"/>
    <property type="match status" value="1"/>
</dbReference>
<feature type="domain" description="Ionotropic glutamate receptor L-glutamate and glycine-binding" evidence="24">
    <location>
        <begin position="260"/>
        <end position="321"/>
    </location>
</feature>
<feature type="binding site" evidence="17">
    <location>
        <position position="547"/>
    </location>
    <ligand>
        <name>L-glutamate</name>
        <dbReference type="ChEBI" id="CHEBI:29985"/>
    </ligand>
</feature>
<dbReference type="PRINTS" id="PR00177">
    <property type="entry name" value="NMDARECEPTOR"/>
</dbReference>
<dbReference type="Gene3D" id="3.40.190.10">
    <property type="entry name" value="Periplasmic binding protein-like II"/>
    <property type="match status" value="3"/>
</dbReference>
<evidence type="ECO:0000256" key="17">
    <source>
        <dbReference type="PIRSR" id="PIRSR601508-1"/>
    </source>
</evidence>
<keyword evidence="6" id="KW-0862">Zinc</keyword>
<evidence type="ECO:0000256" key="6">
    <source>
        <dbReference type="ARBA" id="ARBA00022833"/>
    </source>
</evidence>
<dbReference type="InterPro" id="IPR019594">
    <property type="entry name" value="Glu/Gly-bd"/>
</dbReference>
<keyword evidence="11" id="KW-0675">Receptor</keyword>
<dbReference type="InterPro" id="IPR015683">
    <property type="entry name" value="Ionotropic_Glu_rcpt"/>
</dbReference>
<evidence type="ECO:0000256" key="13">
    <source>
        <dbReference type="ARBA" id="ARBA00023257"/>
    </source>
</evidence>
<dbReference type="FunFam" id="3.40.190.10:FF:000155">
    <property type="entry name" value="Glutamate receptor ionotropic, NMDA 2B"/>
    <property type="match status" value="1"/>
</dbReference>
<evidence type="ECO:0000256" key="5">
    <source>
        <dbReference type="ARBA" id="ARBA00022723"/>
    </source>
</evidence>
<evidence type="ECO:0000259" key="22">
    <source>
        <dbReference type="SMART" id="SM00062"/>
    </source>
</evidence>
<accession>A0A7I8VDE7</accession>
<dbReference type="GO" id="GO:0045211">
    <property type="term" value="C:postsynaptic membrane"/>
    <property type="evidence" value="ECO:0007669"/>
    <property type="project" value="UniProtKB-SubCell"/>
</dbReference>
<evidence type="ECO:0000256" key="16">
    <source>
        <dbReference type="ARBA" id="ARBA00034100"/>
    </source>
</evidence>
<keyword evidence="13" id="KW-0628">Postsynaptic cell membrane</keyword>
<dbReference type="GO" id="GO:0046872">
    <property type="term" value="F:metal ion binding"/>
    <property type="evidence" value="ECO:0007669"/>
    <property type="project" value="UniProtKB-KW"/>
</dbReference>
<dbReference type="Pfam" id="PF00060">
    <property type="entry name" value="Lig_chan"/>
    <property type="match status" value="1"/>
</dbReference>
<dbReference type="Pfam" id="PF10613">
    <property type="entry name" value="Lig_chan-Glu_bd"/>
    <property type="match status" value="1"/>
</dbReference>
<feature type="transmembrane region" description="Helical" evidence="21">
    <location>
        <begin position="628"/>
        <end position="653"/>
    </location>
</feature>
<feature type="domain" description="Ionotropic glutamate receptor C-terminal" evidence="23">
    <location>
        <begin position="257"/>
        <end position="613"/>
    </location>
</feature>
<dbReference type="GO" id="GO:0038023">
    <property type="term" value="F:signaling receptor activity"/>
    <property type="evidence" value="ECO:0007669"/>
    <property type="project" value="InterPro"/>
</dbReference>
<evidence type="ECO:0000256" key="15">
    <source>
        <dbReference type="ARBA" id="ARBA00023303"/>
    </source>
</evidence>
<evidence type="ECO:0000256" key="18">
    <source>
        <dbReference type="PIRSR" id="PIRSR601508-2"/>
    </source>
</evidence>
<evidence type="ECO:0000256" key="10">
    <source>
        <dbReference type="ARBA" id="ARBA00023136"/>
    </source>
</evidence>
<evidence type="ECO:0000256" key="3">
    <source>
        <dbReference type="ARBA" id="ARBA00022475"/>
    </source>
</evidence>
<keyword evidence="14" id="KW-1071">Ligand-gated ion channel</keyword>
<feature type="transmembrane region" description="Helical" evidence="21">
    <location>
        <begin position="447"/>
        <end position="470"/>
    </location>
</feature>
<dbReference type="InterPro" id="IPR001828">
    <property type="entry name" value="ANF_lig-bd_rcpt"/>
</dbReference>
<keyword evidence="12" id="KW-0325">Glycoprotein</keyword>
<dbReference type="GO" id="GO:0015276">
    <property type="term" value="F:ligand-gated monoatomic ion channel activity"/>
    <property type="evidence" value="ECO:0007669"/>
    <property type="project" value="InterPro"/>
</dbReference>
<feature type="domain" description="Solute-binding protein family 3/N-terminal" evidence="22">
    <location>
        <begin position="255"/>
        <end position="614"/>
    </location>
</feature>
<dbReference type="InterPro" id="IPR001508">
    <property type="entry name" value="Iono_Glu_rcpt_met"/>
</dbReference>
<evidence type="ECO:0000256" key="9">
    <source>
        <dbReference type="ARBA" id="ARBA00023065"/>
    </source>
</evidence>
<keyword evidence="26" id="KW-1185">Reference proteome</keyword>
<dbReference type="SMART" id="SM00062">
    <property type="entry name" value="PBPb"/>
    <property type="match status" value="1"/>
</dbReference>
<dbReference type="AlphaFoldDB" id="A0A7I8VDE7"/>
<protein>
    <submittedName>
        <fullName evidence="25">DgyrCDS1752</fullName>
    </submittedName>
</protein>
<evidence type="ECO:0000256" key="12">
    <source>
        <dbReference type="ARBA" id="ARBA00023180"/>
    </source>
</evidence>
<proteinExistence type="predicted"/>
<evidence type="ECO:0000256" key="19">
    <source>
        <dbReference type="PIRSR" id="PIRSR601508-3"/>
    </source>
</evidence>
<sequence>MENETVTSELQKLQAAESRVMLLYSSKEEATQIFKVAERMKLSGKNYVWITTKCAILKSTLGAELDEDRGRFPLGMFALYYSHDYDEQVKVIEKALVIWAQAMTNLKKEAENKRILLRPSYHCNPQNDSVWKYGSIVYDQLLKAKVKLNSGEETIEFKKDGTLKSVSLKVLNLRPKNERSDEWATVGEWKSGKEVEMYDITWPGNAPAPPIGRPEKYQVKVVTLKEDPYVIYSDPDPNTGTCPPMAVLCRIAAKNLTTLVANATSDPSLYQCCSGLCIDLLKMLAEKIGFDFELFEVSDKIWGAYNADTKEWNGLIKDILDGKADMVMTSLKITPERSAAIDFSVPFLETGITIIVAVRDGVISPTAFLEPYDYPSWCLILVFSVHASGASIFLFEWLSPSGLDRGQKPLKEHRFSLFRSFWLIWSMLFGAAVSVDNPRGVSSRFLGNIWALFAVVFTASYTANLAAFMITKEDYDRLSGIQDWRLRNPKAHKPAFKFATVPHGSTETNLKNNYPQMYDYMMPFNKSTVEEGVKAVKDGDINAFIYDATVLEYLAGQDDGCKLRTVGTWYAMTGYGIGFPKGSKWKKVIDKYLLQFQHEAREMERLQKFWLSGACSTKKDEGESSMPLGILNFTSAFILLAGGMLLGAVLLILEHVYFKFFRVRLRKWDKCGCCGLVSLSMGKSLTFEQSVKEAINLQRNYKCKNALCETHLWRTKHELDLALLHVDRLEAQLSSLGIEPERVSKLPCNGLESIEDERKRQRRLRARSRSLPSSPARGVRDSSTPSRLKSNRACYIHLDDNFLTSIEKETVL</sequence>
<name>A0A7I8VDE7_9ANNE</name>
<dbReference type="SUPFAM" id="SSF53850">
    <property type="entry name" value="Periplasmic binding protein-like II"/>
    <property type="match status" value="1"/>
</dbReference>
<evidence type="ECO:0000313" key="25">
    <source>
        <dbReference type="EMBL" id="CAD5112543.1"/>
    </source>
</evidence>
<feature type="site" description="Crucial to convey clamshell closure to channel opening" evidence="18">
    <location>
        <position position="478"/>
    </location>
</feature>
<reference evidence="25 26" key="1">
    <citation type="submission" date="2020-08" db="EMBL/GenBank/DDBJ databases">
        <authorList>
            <person name="Hejnol A."/>
        </authorList>
    </citation>
    <scope>NUCLEOTIDE SEQUENCE [LARGE SCALE GENOMIC DNA]</scope>
</reference>
<feature type="transmembrane region" description="Helical" evidence="21">
    <location>
        <begin position="374"/>
        <end position="395"/>
    </location>
</feature>